<protein>
    <submittedName>
        <fullName evidence="2">GNAT family N-acetyltransferase</fullName>
    </submittedName>
</protein>
<feature type="domain" description="N-acetyltransferase" evidence="1">
    <location>
        <begin position="7"/>
        <end position="145"/>
    </location>
</feature>
<dbReference type="Gene3D" id="3.40.630.30">
    <property type="match status" value="1"/>
</dbReference>
<dbReference type="PANTHER" id="PTHR43792:SF1">
    <property type="entry name" value="N-ACETYLTRANSFERASE DOMAIN-CONTAINING PROTEIN"/>
    <property type="match status" value="1"/>
</dbReference>
<organism evidence="2 3">
    <name type="scientific">Qipengyuania pacifica</name>
    <dbReference type="NCBI Taxonomy" id="2860199"/>
    <lineage>
        <taxon>Bacteria</taxon>
        <taxon>Pseudomonadati</taxon>
        <taxon>Pseudomonadota</taxon>
        <taxon>Alphaproteobacteria</taxon>
        <taxon>Sphingomonadales</taxon>
        <taxon>Erythrobacteraceae</taxon>
        <taxon>Qipengyuania</taxon>
    </lineage>
</organism>
<proteinExistence type="predicted"/>
<dbReference type="Pfam" id="PF13302">
    <property type="entry name" value="Acetyltransf_3"/>
    <property type="match status" value="1"/>
</dbReference>
<sequence length="176" mass="19869">MIKTRNLRLVLWGEQHRAAFAAMHADPVVMADQNGPIDPKESDAKFDRYRRGWIEEGVSRWAIENRDGSFLGYTGVVHRLDEAHPLGAHFEIGWRLVVNAWGYGYATESAQAALLDAVARVRPSEILTYTSPDNLRSQAVMSRLKLRRMPKRDFVVEKASGGVWQGLVWQAHAGDQ</sequence>
<gene>
    <name evidence="2" type="ORF">K3177_13295</name>
</gene>
<evidence type="ECO:0000313" key="2">
    <source>
        <dbReference type="EMBL" id="MBX7489491.1"/>
    </source>
</evidence>
<evidence type="ECO:0000259" key="1">
    <source>
        <dbReference type="Pfam" id="PF13302"/>
    </source>
</evidence>
<evidence type="ECO:0000313" key="3">
    <source>
        <dbReference type="Proteomes" id="UP000776651"/>
    </source>
</evidence>
<dbReference type="InterPro" id="IPR016181">
    <property type="entry name" value="Acyl_CoA_acyltransferase"/>
</dbReference>
<dbReference type="RefSeq" id="WP_221598634.1">
    <property type="nucleotide sequence ID" value="NZ_JAIGNQ010000004.1"/>
</dbReference>
<keyword evidence="3" id="KW-1185">Reference proteome</keyword>
<dbReference type="SUPFAM" id="SSF55729">
    <property type="entry name" value="Acyl-CoA N-acyltransferases (Nat)"/>
    <property type="match status" value="1"/>
</dbReference>
<dbReference type="EMBL" id="JAIGNQ010000004">
    <property type="protein sequence ID" value="MBX7489491.1"/>
    <property type="molecule type" value="Genomic_DNA"/>
</dbReference>
<reference evidence="2 3" key="1">
    <citation type="submission" date="2021-08" db="EMBL/GenBank/DDBJ databases">
        <title>Comparative Genomics Analysis of the Genus Qipengyuania Reveals Extensive Genetic Diversity and Metabolic Versatility, Including the Description of Fifteen Novel Species.</title>
        <authorList>
            <person name="Liu Y."/>
        </authorList>
    </citation>
    <scope>NUCLEOTIDE SEQUENCE [LARGE SCALE GENOMIC DNA]</scope>
    <source>
        <strain evidence="2 3">GH25</strain>
    </source>
</reference>
<dbReference type="InterPro" id="IPR000182">
    <property type="entry name" value="GNAT_dom"/>
</dbReference>
<dbReference type="PANTHER" id="PTHR43792">
    <property type="entry name" value="GNAT FAMILY, PUTATIVE (AFU_ORTHOLOGUE AFUA_3G00765)-RELATED-RELATED"/>
    <property type="match status" value="1"/>
</dbReference>
<name>A0ABS7JHV9_9SPHN</name>
<accession>A0ABS7JHV9</accession>
<dbReference type="InterPro" id="IPR051531">
    <property type="entry name" value="N-acetyltransferase"/>
</dbReference>
<dbReference type="Proteomes" id="UP000776651">
    <property type="component" value="Unassembled WGS sequence"/>
</dbReference>
<comment type="caution">
    <text evidence="2">The sequence shown here is derived from an EMBL/GenBank/DDBJ whole genome shotgun (WGS) entry which is preliminary data.</text>
</comment>